<dbReference type="EMBL" id="QTSX02007177">
    <property type="protein sequence ID" value="KAJ9050061.1"/>
    <property type="molecule type" value="Genomic_DNA"/>
</dbReference>
<organism evidence="1 2">
    <name type="scientific">Entomophthora muscae</name>
    <dbReference type="NCBI Taxonomy" id="34485"/>
    <lineage>
        <taxon>Eukaryota</taxon>
        <taxon>Fungi</taxon>
        <taxon>Fungi incertae sedis</taxon>
        <taxon>Zoopagomycota</taxon>
        <taxon>Entomophthoromycotina</taxon>
        <taxon>Entomophthoromycetes</taxon>
        <taxon>Entomophthorales</taxon>
        <taxon>Entomophthoraceae</taxon>
        <taxon>Entomophthora</taxon>
    </lineage>
</organism>
<sequence>MSNEVASGGLPLQHAENFLLNQGVSASLGFLPAQPHFGDVTQNTSGYNNKRSLSPSCDYMEDRTSENDEQASTALVGVRNPTSLRNKGIRKRYRKETAVKRTLTYLLDSLQREQILEVIEKVTEENPQLRSRFLEAIPRPTLASVSFAFSNLEKRVNEAFPFFRDGPTRDRYSFTRVKPRLLELQESVFQYADHFISAESEMPSVIFSFLKLASELGHRLPDWDHKPDNQIKREYYAKLVQHWNVAIELAAKKMEEGKLFGRALVTEWATELERHNQVSQGAFEDSISLFKNKLGWVLGVGPLPQGSNSKFYLNFNHPQ</sequence>
<evidence type="ECO:0000313" key="2">
    <source>
        <dbReference type="Proteomes" id="UP001165960"/>
    </source>
</evidence>
<comment type="caution">
    <text evidence="1">The sequence shown here is derived from an EMBL/GenBank/DDBJ whole genome shotgun (WGS) entry which is preliminary data.</text>
</comment>
<keyword evidence="2" id="KW-1185">Reference proteome</keyword>
<proteinExistence type="predicted"/>
<accession>A0ACC2RJ58</accession>
<reference evidence="1" key="1">
    <citation type="submission" date="2022-04" db="EMBL/GenBank/DDBJ databases">
        <title>Genome of the entomopathogenic fungus Entomophthora muscae.</title>
        <authorList>
            <person name="Elya C."/>
            <person name="Lovett B.R."/>
            <person name="Lee E."/>
            <person name="Macias A.M."/>
            <person name="Hajek A.E."/>
            <person name="De Bivort B.L."/>
            <person name="Kasson M.T."/>
            <person name="De Fine Licht H.H."/>
            <person name="Stajich J.E."/>
        </authorList>
    </citation>
    <scope>NUCLEOTIDE SEQUENCE</scope>
    <source>
        <strain evidence="1">Berkeley</strain>
    </source>
</reference>
<dbReference type="Proteomes" id="UP001165960">
    <property type="component" value="Unassembled WGS sequence"/>
</dbReference>
<name>A0ACC2RJ58_9FUNG</name>
<gene>
    <name evidence="1" type="primary">STS1_2</name>
    <name evidence="1" type="ORF">DSO57_1018061</name>
</gene>
<keyword evidence="1" id="KW-0647">Proteasome</keyword>
<evidence type="ECO:0000313" key="1">
    <source>
        <dbReference type="EMBL" id="KAJ9050061.1"/>
    </source>
</evidence>
<protein>
    <submittedName>
        <fullName evidence="1">Tethering factor for nuclear proteasome sts1</fullName>
    </submittedName>
</protein>